<organism evidence="1 2">
    <name type="scientific">Actinacidiphila polyblastidii</name>
    <dbReference type="NCBI Taxonomy" id="3110430"/>
    <lineage>
        <taxon>Bacteria</taxon>
        <taxon>Bacillati</taxon>
        <taxon>Actinomycetota</taxon>
        <taxon>Actinomycetes</taxon>
        <taxon>Kitasatosporales</taxon>
        <taxon>Streptomycetaceae</taxon>
        <taxon>Actinacidiphila</taxon>
    </lineage>
</organism>
<comment type="caution">
    <text evidence="1">The sequence shown here is derived from an EMBL/GenBank/DDBJ whole genome shotgun (WGS) entry which is preliminary data.</text>
</comment>
<dbReference type="EMBL" id="JAZEWV010000011">
    <property type="protein sequence ID" value="MEE4543498.1"/>
    <property type="molecule type" value="Genomic_DNA"/>
</dbReference>
<name>A0ABU7PCF9_9ACTN</name>
<proteinExistence type="predicted"/>
<evidence type="ECO:0000313" key="2">
    <source>
        <dbReference type="Proteomes" id="UP001344658"/>
    </source>
</evidence>
<protein>
    <submittedName>
        <fullName evidence="1">Uncharacterized protein</fullName>
    </submittedName>
</protein>
<dbReference type="Proteomes" id="UP001344658">
    <property type="component" value="Unassembled WGS sequence"/>
</dbReference>
<keyword evidence="2" id="KW-1185">Reference proteome</keyword>
<accession>A0ABU7PCF9</accession>
<sequence>MTILAEDTLVAQEADLLGRLKAILDGHPAGAAFRLLLAPADLPVADDEVLVQEIDTDRGVVELHPRKLSDVNLDDVLHAAQVIDPADQALALHAGSPRAEWCKDEVIDGRTTHLYML</sequence>
<reference evidence="1 2" key="1">
    <citation type="submission" date="2023-12" db="EMBL/GenBank/DDBJ databases">
        <title>Streptomyces sp. V4-01.</title>
        <authorList>
            <person name="Somphong A."/>
            <person name="Phongsopitanun W."/>
        </authorList>
    </citation>
    <scope>NUCLEOTIDE SEQUENCE [LARGE SCALE GENOMIC DNA]</scope>
    <source>
        <strain evidence="1 2">V4-01</strain>
    </source>
</reference>
<dbReference type="RefSeq" id="WP_330795984.1">
    <property type="nucleotide sequence ID" value="NZ_JAZEWV010000011.1"/>
</dbReference>
<evidence type="ECO:0000313" key="1">
    <source>
        <dbReference type="EMBL" id="MEE4543498.1"/>
    </source>
</evidence>
<gene>
    <name evidence="1" type="ORF">V2S66_16145</name>
</gene>